<evidence type="ECO:0000313" key="1">
    <source>
        <dbReference type="EMBL" id="CAG8706060.1"/>
    </source>
</evidence>
<accession>A0ACA9PEY3</accession>
<name>A0ACA9PEY3_9GLOM</name>
<keyword evidence="2" id="KW-1185">Reference proteome</keyword>
<reference evidence="1" key="1">
    <citation type="submission" date="2021-06" db="EMBL/GenBank/DDBJ databases">
        <authorList>
            <person name="Kallberg Y."/>
            <person name="Tangrot J."/>
            <person name="Rosling A."/>
        </authorList>
    </citation>
    <scope>NUCLEOTIDE SEQUENCE</scope>
    <source>
        <strain evidence="1">MA461A</strain>
    </source>
</reference>
<proteinExistence type="predicted"/>
<dbReference type="Proteomes" id="UP000789920">
    <property type="component" value="Unassembled WGS sequence"/>
</dbReference>
<dbReference type="EMBL" id="CAJVQC010020140">
    <property type="protein sequence ID" value="CAG8706060.1"/>
    <property type="molecule type" value="Genomic_DNA"/>
</dbReference>
<gene>
    <name evidence="1" type="ORF">RPERSI_LOCUS10240</name>
</gene>
<feature type="non-terminal residue" evidence="1">
    <location>
        <position position="78"/>
    </location>
</feature>
<protein>
    <submittedName>
        <fullName evidence="1">22892_t:CDS:1</fullName>
    </submittedName>
</protein>
<comment type="caution">
    <text evidence="1">The sequence shown here is derived from an EMBL/GenBank/DDBJ whole genome shotgun (WGS) entry which is preliminary data.</text>
</comment>
<organism evidence="1 2">
    <name type="scientific">Racocetra persica</name>
    <dbReference type="NCBI Taxonomy" id="160502"/>
    <lineage>
        <taxon>Eukaryota</taxon>
        <taxon>Fungi</taxon>
        <taxon>Fungi incertae sedis</taxon>
        <taxon>Mucoromycota</taxon>
        <taxon>Glomeromycotina</taxon>
        <taxon>Glomeromycetes</taxon>
        <taxon>Diversisporales</taxon>
        <taxon>Gigasporaceae</taxon>
        <taxon>Racocetra</taxon>
    </lineage>
</organism>
<evidence type="ECO:0000313" key="2">
    <source>
        <dbReference type="Proteomes" id="UP000789920"/>
    </source>
</evidence>
<sequence length="78" mass="8834">MSNINEKDVKELAHNEENFSDIDISVEESLKDYDSPSIIEDIMQLIQNDSLNESDLNTENISSDFENIQGATIDDILD</sequence>